<proteinExistence type="predicted"/>
<keyword evidence="2" id="KW-1185">Reference proteome</keyword>
<name>A0ACC4AJ50_POPAL</name>
<dbReference type="Proteomes" id="UP000309997">
    <property type="component" value="Unassembled WGS sequence"/>
</dbReference>
<comment type="caution">
    <text evidence="1">The sequence shown here is derived from an EMBL/GenBank/DDBJ whole genome shotgun (WGS) entry which is preliminary data.</text>
</comment>
<organism evidence="1 2">
    <name type="scientific">Populus alba</name>
    <name type="common">White poplar</name>
    <dbReference type="NCBI Taxonomy" id="43335"/>
    <lineage>
        <taxon>Eukaryota</taxon>
        <taxon>Viridiplantae</taxon>
        <taxon>Streptophyta</taxon>
        <taxon>Embryophyta</taxon>
        <taxon>Tracheophyta</taxon>
        <taxon>Spermatophyta</taxon>
        <taxon>Magnoliopsida</taxon>
        <taxon>eudicotyledons</taxon>
        <taxon>Gunneridae</taxon>
        <taxon>Pentapetalae</taxon>
        <taxon>rosids</taxon>
        <taxon>fabids</taxon>
        <taxon>Malpighiales</taxon>
        <taxon>Salicaceae</taxon>
        <taxon>Saliceae</taxon>
        <taxon>Populus</taxon>
    </lineage>
</organism>
<dbReference type="EMBL" id="RCHU02000019">
    <property type="protein sequence ID" value="KAL3565897.1"/>
    <property type="molecule type" value="Genomic_DNA"/>
</dbReference>
<protein>
    <submittedName>
        <fullName evidence="1">Uncharacterized protein</fullName>
    </submittedName>
</protein>
<reference evidence="1 2" key="1">
    <citation type="journal article" date="2024" name="Plant Biotechnol. J.">
        <title>Genome and CRISPR/Cas9 system of a widespread forest tree (Populus alba) in the world.</title>
        <authorList>
            <person name="Liu Y.J."/>
            <person name="Jiang P.F."/>
            <person name="Han X.M."/>
            <person name="Li X.Y."/>
            <person name="Wang H.M."/>
            <person name="Wang Y.J."/>
            <person name="Wang X.X."/>
            <person name="Zeng Q.Y."/>
        </authorList>
    </citation>
    <scope>NUCLEOTIDE SEQUENCE [LARGE SCALE GENOMIC DNA]</scope>
    <source>
        <strain evidence="2">cv. PAL-ZL1</strain>
    </source>
</reference>
<evidence type="ECO:0000313" key="2">
    <source>
        <dbReference type="Proteomes" id="UP000309997"/>
    </source>
</evidence>
<evidence type="ECO:0000313" key="1">
    <source>
        <dbReference type="EMBL" id="KAL3565897.1"/>
    </source>
</evidence>
<sequence length="710" mass="78488">MEPSSEGESSGISKSNSLRTSKSGESIPFNKALSFLGDSPLDEIMYALLIDRETKNPYEIEGDNVAVDATSRYGIGWRSDSSGSPPSLIQPSKQASNSRHVSQSSSLEGLGVVAYHHSEAKDGKGMPPKLGQGRNMASPVRSRLSLAMERTGKWVFSKDIPTDVVVVVCEASFSLHKFMLLAKSNYIRKLIFESKEPDLPRIDLSGIPGGPEIFVKAAKFCYGVNFEITVQNVAALRCAAEYLQMTDMYCDNNLAGRTEDFFAQVALSSLSGAITVLKSCEDLLPLAEDVKIVQRCVDAISLKACNEANFPSRAPPNWWTEELSILDIEFIGRILSGMRKRGAKALALASALITYTERNLRDLVRDHSGRCTESSISDDSGMYARERELLQSIVSLLPSEKAALPINFLCCLLRTAIFVKASNSCKNELEKRISVILEHVTVDDLLVMSFTYNGEKLYDLDSIRRIISGFMEKEKNMAVFSGGDFKETCSAAMHRVAKTVDSYLGEIATYPELTISKFNGIATLVWKGARKVNDDLYRAIDIYLKAHPNLDEIEREKVCSVMDPLKLSYEARLHASQNKRLPVQVVLHTLYYDQLKLRSGADDQPDAPATSQLQSDVSLVRENEALRSELTKMKLYISDMQKNKGSSAKSISAAAAAATSGPRKHTFFSSMSKTLGKLNPFKHGSKDTTHIDDNIAVDITKPRRRRFSIS</sequence>
<gene>
    <name evidence="1" type="ORF">D5086_033943</name>
</gene>
<accession>A0ACC4AJ50</accession>